<evidence type="ECO:0000259" key="1">
    <source>
        <dbReference type="Pfam" id="PF02151"/>
    </source>
</evidence>
<dbReference type="InterPro" id="IPR001943">
    <property type="entry name" value="UVR_dom"/>
</dbReference>
<feature type="domain" description="SnoaL-like" evidence="2">
    <location>
        <begin position="94"/>
        <end position="210"/>
    </location>
</feature>
<feature type="domain" description="UVR" evidence="1">
    <location>
        <begin position="55"/>
        <end position="85"/>
    </location>
</feature>
<dbReference type="Gene3D" id="3.10.450.50">
    <property type="match status" value="1"/>
</dbReference>
<dbReference type="InterPro" id="IPR037401">
    <property type="entry name" value="SnoaL-like"/>
</dbReference>
<evidence type="ECO:0000313" key="4">
    <source>
        <dbReference type="Proteomes" id="UP000612055"/>
    </source>
</evidence>
<sequence length="215" mass="23876">MLLQSRALAGRRASPAVAPTCTYNRQALARPARYRGARDTELRCRAAVDSGLNEVSIADLEAELKDALGREDYKAAARLRDTIQQKSSVAKLAVEDANRRFYDAFMSGRLEEMDKVVGLGDHVQCIHPGAGCIAGREQVMDSWRTILRGVRPGAFRVALEDVRVFAREDMGFVTCVEVIDADDSMGRISATNVFERQNGVWRIVQHHGSPSPRFR</sequence>
<gene>
    <name evidence="3" type="ORF">HYH03_016650</name>
</gene>
<dbReference type="Pfam" id="PF02151">
    <property type="entry name" value="UVR"/>
    <property type="match status" value="1"/>
</dbReference>
<organism evidence="3 4">
    <name type="scientific">Edaphochlamys debaryana</name>
    <dbReference type="NCBI Taxonomy" id="47281"/>
    <lineage>
        <taxon>Eukaryota</taxon>
        <taxon>Viridiplantae</taxon>
        <taxon>Chlorophyta</taxon>
        <taxon>core chlorophytes</taxon>
        <taxon>Chlorophyceae</taxon>
        <taxon>CS clade</taxon>
        <taxon>Chlamydomonadales</taxon>
        <taxon>Chlamydomonadales incertae sedis</taxon>
        <taxon>Edaphochlamys</taxon>
    </lineage>
</organism>
<protein>
    <recommendedName>
        <fullName evidence="5">UVR domain-containing protein</fullName>
    </recommendedName>
</protein>
<evidence type="ECO:0000313" key="3">
    <source>
        <dbReference type="EMBL" id="KAG2484507.1"/>
    </source>
</evidence>
<dbReference type="Pfam" id="PF13474">
    <property type="entry name" value="SnoaL_3"/>
    <property type="match status" value="1"/>
</dbReference>
<dbReference type="PANTHER" id="PTHR34957:SF1">
    <property type="entry name" value="NUCLEAR TRANSPORT FACTOR 2 (NTF2) FAMILY PROTEIN"/>
    <property type="match status" value="1"/>
</dbReference>
<keyword evidence="4" id="KW-1185">Reference proteome</keyword>
<evidence type="ECO:0000259" key="2">
    <source>
        <dbReference type="Pfam" id="PF13474"/>
    </source>
</evidence>
<reference evidence="3" key="1">
    <citation type="journal article" date="2020" name="bioRxiv">
        <title>Comparative genomics of Chlamydomonas.</title>
        <authorList>
            <person name="Craig R.J."/>
            <person name="Hasan A.R."/>
            <person name="Ness R.W."/>
            <person name="Keightley P.D."/>
        </authorList>
    </citation>
    <scope>NUCLEOTIDE SEQUENCE</scope>
    <source>
        <strain evidence="3">CCAP 11/70</strain>
    </source>
</reference>
<dbReference type="PANTHER" id="PTHR34957">
    <property type="entry name" value="NUCLEAR TRANSPORT FACTOR 2 (NTF2) FAMILY PROTEIN"/>
    <property type="match status" value="1"/>
</dbReference>
<dbReference type="SUPFAM" id="SSF54427">
    <property type="entry name" value="NTF2-like"/>
    <property type="match status" value="1"/>
</dbReference>
<evidence type="ECO:0008006" key="5">
    <source>
        <dbReference type="Google" id="ProtNLM"/>
    </source>
</evidence>
<dbReference type="AlphaFoldDB" id="A0A835XJV5"/>
<accession>A0A835XJV5</accession>
<name>A0A835XJV5_9CHLO</name>
<dbReference type="InterPro" id="IPR032710">
    <property type="entry name" value="NTF2-like_dom_sf"/>
</dbReference>
<dbReference type="EMBL" id="JAEHOE010000148">
    <property type="protein sequence ID" value="KAG2484507.1"/>
    <property type="molecule type" value="Genomic_DNA"/>
</dbReference>
<proteinExistence type="predicted"/>
<dbReference type="OrthoDB" id="2335338at2759"/>
<comment type="caution">
    <text evidence="3">The sequence shown here is derived from an EMBL/GenBank/DDBJ whole genome shotgun (WGS) entry which is preliminary data.</text>
</comment>
<dbReference type="Proteomes" id="UP000612055">
    <property type="component" value="Unassembled WGS sequence"/>
</dbReference>